<evidence type="ECO:0000256" key="6">
    <source>
        <dbReference type="ARBA" id="ARBA00023163"/>
    </source>
</evidence>
<evidence type="ECO:0000313" key="9">
    <source>
        <dbReference type="EMBL" id="MFK4265724.1"/>
    </source>
</evidence>
<dbReference type="PRINTS" id="PR00364">
    <property type="entry name" value="DISEASERSIST"/>
</dbReference>
<proteinExistence type="inferred from homology"/>
<dbReference type="InterPro" id="IPR002182">
    <property type="entry name" value="NB-ARC"/>
</dbReference>
<accession>A0ABW8LIU4</accession>
<evidence type="ECO:0000313" key="10">
    <source>
        <dbReference type="Proteomes" id="UP001620295"/>
    </source>
</evidence>
<dbReference type="Pfam" id="PF03704">
    <property type="entry name" value="BTAD"/>
    <property type="match status" value="1"/>
</dbReference>
<dbReference type="InterPro" id="IPR005158">
    <property type="entry name" value="BTAD"/>
</dbReference>
<dbReference type="Gene3D" id="1.25.40.10">
    <property type="entry name" value="Tetratricopeptide repeat domain"/>
    <property type="match status" value="1"/>
</dbReference>
<gene>
    <name evidence="9" type="ORF">ACI2L5_12375</name>
</gene>
<dbReference type="InterPro" id="IPR051677">
    <property type="entry name" value="AfsR-DnrI-RedD_regulator"/>
</dbReference>
<dbReference type="InterPro" id="IPR001867">
    <property type="entry name" value="OmpR/PhoB-type_DNA-bd"/>
</dbReference>
<dbReference type="SMART" id="SM01043">
    <property type="entry name" value="BTAD"/>
    <property type="match status" value="1"/>
</dbReference>
<comment type="similarity">
    <text evidence="1">Belongs to the AfsR/DnrI/RedD regulatory family.</text>
</comment>
<dbReference type="InterPro" id="IPR027417">
    <property type="entry name" value="P-loop_NTPase"/>
</dbReference>
<dbReference type="SMART" id="SM00862">
    <property type="entry name" value="Trans_reg_C"/>
    <property type="match status" value="1"/>
</dbReference>
<keyword evidence="4" id="KW-0805">Transcription regulation</keyword>
<evidence type="ECO:0000256" key="4">
    <source>
        <dbReference type="ARBA" id="ARBA00023015"/>
    </source>
</evidence>
<organism evidence="9 10">
    <name type="scientific">Streptomyces milbemycinicus</name>
    <dbReference type="NCBI Taxonomy" id="476552"/>
    <lineage>
        <taxon>Bacteria</taxon>
        <taxon>Bacillati</taxon>
        <taxon>Actinomycetota</taxon>
        <taxon>Actinomycetes</taxon>
        <taxon>Kitasatosporales</taxon>
        <taxon>Streptomycetaceae</taxon>
        <taxon>Streptomyces</taxon>
    </lineage>
</organism>
<dbReference type="PANTHER" id="PTHR35807">
    <property type="entry name" value="TRANSCRIPTIONAL REGULATOR REDD-RELATED"/>
    <property type="match status" value="1"/>
</dbReference>
<dbReference type="InterPro" id="IPR016032">
    <property type="entry name" value="Sig_transdc_resp-reg_C-effctor"/>
</dbReference>
<evidence type="ECO:0000256" key="5">
    <source>
        <dbReference type="ARBA" id="ARBA00023125"/>
    </source>
</evidence>
<dbReference type="EMBL" id="JBJDQH010000004">
    <property type="protein sequence ID" value="MFK4265724.1"/>
    <property type="molecule type" value="Genomic_DNA"/>
</dbReference>
<dbReference type="PROSITE" id="PS51755">
    <property type="entry name" value="OMPR_PHOB"/>
    <property type="match status" value="1"/>
</dbReference>
<evidence type="ECO:0000256" key="1">
    <source>
        <dbReference type="ARBA" id="ARBA00005820"/>
    </source>
</evidence>
<feature type="DNA-binding region" description="OmpR/PhoB-type" evidence="7">
    <location>
        <begin position="1"/>
        <end position="102"/>
    </location>
</feature>
<dbReference type="RefSeq" id="WP_358644480.1">
    <property type="nucleotide sequence ID" value="NZ_JBFAEV010000031.1"/>
</dbReference>
<keyword evidence="5 7" id="KW-0238">DNA-binding</keyword>
<keyword evidence="3" id="KW-0902">Two-component regulatory system</keyword>
<comment type="caution">
    <text evidence="9">The sequence shown here is derived from an EMBL/GenBank/DDBJ whole genome shotgun (WGS) entry which is preliminary data.</text>
</comment>
<dbReference type="Gene3D" id="1.10.10.10">
    <property type="entry name" value="Winged helix-like DNA-binding domain superfamily/Winged helix DNA-binding domain"/>
    <property type="match status" value="1"/>
</dbReference>
<dbReference type="Gene3D" id="1.10.8.430">
    <property type="entry name" value="Helical domain of apoptotic protease-activating factors"/>
    <property type="match status" value="1"/>
</dbReference>
<name>A0ABW8LIU4_9ACTN</name>
<evidence type="ECO:0000256" key="2">
    <source>
        <dbReference type="ARBA" id="ARBA00022737"/>
    </source>
</evidence>
<protein>
    <submittedName>
        <fullName evidence="9">AfsR/SARP family transcriptional regulator</fullName>
    </submittedName>
</protein>
<dbReference type="CDD" id="cd15831">
    <property type="entry name" value="BTAD"/>
    <property type="match status" value="1"/>
</dbReference>
<keyword evidence="6" id="KW-0804">Transcription</keyword>
<dbReference type="PANTHER" id="PTHR35807:SF1">
    <property type="entry name" value="TRANSCRIPTIONAL REGULATOR REDD"/>
    <property type="match status" value="1"/>
</dbReference>
<dbReference type="SUPFAM" id="SSF46894">
    <property type="entry name" value="C-terminal effector domain of the bipartite response regulators"/>
    <property type="match status" value="1"/>
</dbReference>
<dbReference type="Gene3D" id="3.40.50.300">
    <property type="entry name" value="P-loop containing nucleotide triphosphate hydrolases"/>
    <property type="match status" value="1"/>
</dbReference>
<keyword evidence="10" id="KW-1185">Reference proteome</keyword>
<dbReference type="InterPro" id="IPR042197">
    <property type="entry name" value="Apaf_helical"/>
</dbReference>
<dbReference type="SUPFAM" id="SSF48452">
    <property type="entry name" value="TPR-like"/>
    <property type="match status" value="1"/>
</dbReference>
<sequence>MSRESVRFAVLGPIRAWRAGAELDLGRPQQRVLLGLLLARAGRPVGLSEIVDALWGEDPPGSGVNVVRRHIGILRRTLEPGLPLRAPGRWLLREAAGYRIAVDADSLDLLRFRQLREQADEAADRSPGRAVTLLTEALALWKGPAGTDVSVEIRARALLDVLDREHLAAVKELADAALRAGMTAPVLDELRKAALANPLDEPLLARLVLALAATGQRAEALETHRAAVARLADELGLTPGRELSDAHTAVLRESRPAARPAAGSAAGSAVGSGAALGGEPADGGLLSAIPLPGVGYSEPRPAQLPQDLPTFSGRRAQLAKLSALLPEEGRPLDTAVISVIGGMAGVGKTTLAVHWAHQVADRFPDGQFYVDLRGFDPTDKALDPGEAVRDFLCALGVPRHRVPHGLDAQTALYRSLLAGRRFLVLLDNALDTQQVRPLLPGAPGCLVIVTSRDTLTGLVADHGAHPLSLCWLDAEEGRELLAARLGAARVAAEPQAAAEIVELCAGLPLALSCVAARLAAHPGFRLSALAAELRDAHDRLDAIARGSAEVSTVFSWSYRALSAGAARLFRLLAGHPGPDLAAPAVAELAGHAGFDAQESARLLAELTRAHLVAELSPGRYSVHDLLRSYAAELGDDGH</sequence>
<dbReference type="Pfam" id="PF00486">
    <property type="entry name" value="Trans_reg_C"/>
    <property type="match status" value="1"/>
</dbReference>
<dbReference type="Proteomes" id="UP001620295">
    <property type="component" value="Unassembled WGS sequence"/>
</dbReference>
<dbReference type="InterPro" id="IPR036388">
    <property type="entry name" value="WH-like_DNA-bd_sf"/>
</dbReference>
<reference evidence="9 10" key="1">
    <citation type="submission" date="2024-11" db="EMBL/GenBank/DDBJ databases">
        <title>The Natural Products Discovery Center: Release of the First 8490 Sequenced Strains for Exploring Actinobacteria Biosynthetic Diversity.</title>
        <authorList>
            <person name="Kalkreuter E."/>
            <person name="Kautsar S.A."/>
            <person name="Yang D."/>
            <person name="Bader C.D."/>
            <person name="Teijaro C.N."/>
            <person name="Fluegel L."/>
            <person name="Davis C.M."/>
            <person name="Simpson J.R."/>
            <person name="Lauterbach L."/>
            <person name="Steele A.D."/>
            <person name="Gui C."/>
            <person name="Meng S."/>
            <person name="Li G."/>
            <person name="Viehrig K."/>
            <person name="Ye F."/>
            <person name="Su P."/>
            <person name="Kiefer A.F."/>
            <person name="Nichols A."/>
            <person name="Cepeda A.J."/>
            <person name="Yan W."/>
            <person name="Fan B."/>
            <person name="Jiang Y."/>
            <person name="Adhikari A."/>
            <person name="Zheng C.-J."/>
            <person name="Schuster L."/>
            <person name="Cowan T.M."/>
            <person name="Smanski M.J."/>
            <person name="Chevrette M.G."/>
            <person name="De Carvalho L.P.S."/>
            <person name="Shen B."/>
        </authorList>
    </citation>
    <scope>NUCLEOTIDE SEQUENCE [LARGE SCALE GENOMIC DNA]</scope>
    <source>
        <strain evidence="9 10">NPDC020863</strain>
    </source>
</reference>
<feature type="domain" description="OmpR/PhoB-type" evidence="8">
    <location>
        <begin position="1"/>
        <end position="102"/>
    </location>
</feature>
<evidence type="ECO:0000256" key="3">
    <source>
        <dbReference type="ARBA" id="ARBA00023012"/>
    </source>
</evidence>
<evidence type="ECO:0000256" key="7">
    <source>
        <dbReference type="PROSITE-ProRule" id="PRU01091"/>
    </source>
</evidence>
<dbReference type="Pfam" id="PF00931">
    <property type="entry name" value="NB-ARC"/>
    <property type="match status" value="1"/>
</dbReference>
<evidence type="ECO:0000259" key="8">
    <source>
        <dbReference type="PROSITE" id="PS51755"/>
    </source>
</evidence>
<keyword evidence="2" id="KW-0677">Repeat</keyword>
<dbReference type="InterPro" id="IPR011990">
    <property type="entry name" value="TPR-like_helical_dom_sf"/>
</dbReference>
<dbReference type="SUPFAM" id="SSF52540">
    <property type="entry name" value="P-loop containing nucleoside triphosphate hydrolases"/>
    <property type="match status" value="1"/>
</dbReference>